<evidence type="ECO:0000313" key="3">
    <source>
        <dbReference type="Proteomes" id="UP000283644"/>
    </source>
</evidence>
<dbReference type="RefSeq" id="WP_118928682.1">
    <property type="nucleotide sequence ID" value="NZ_QXGH01000042.1"/>
</dbReference>
<evidence type="ECO:0000256" key="1">
    <source>
        <dbReference type="SAM" id="MobiDB-lite"/>
    </source>
</evidence>
<feature type="region of interest" description="Disordered" evidence="1">
    <location>
        <begin position="61"/>
        <end position="85"/>
    </location>
</feature>
<keyword evidence="3" id="KW-1185">Reference proteome</keyword>
<accession>A0A417XTP3</accession>
<sequence length="116" mass="12593">MTGADASEGIAVGDVDDMLWELYGDAANGYFGLRCLSIQLATVLSPLAALRFARPIAALQRRPTPAPAGDSDHRHSLHRGRDRQVEVPGRMATCAWETPHHCGRLDADQLTDAICR</sequence>
<reference evidence="2 3" key="1">
    <citation type="submission" date="2018-09" db="EMBL/GenBank/DDBJ databases">
        <title>Genome sequencing of Nocardioides immobilis CCTCC AB 2017083 for comparison to Nocardioides silvaticus.</title>
        <authorList>
            <person name="Li C."/>
            <person name="Wang G."/>
        </authorList>
    </citation>
    <scope>NUCLEOTIDE SEQUENCE [LARGE SCALE GENOMIC DNA]</scope>
    <source>
        <strain evidence="2 3">CCTCC AB 2017083</strain>
    </source>
</reference>
<dbReference type="Proteomes" id="UP000283644">
    <property type="component" value="Unassembled WGS sequence"/>
</dbReference>
<proteinExistence type="predicted"/>
<organism evidence="2 3">
    <name type="scientific">Nocardioides immobilis</name>
    <dbReference type="NCBI Taxonomy" id="2049295"/>
    <lineage>
        <taxon>Bacteria</taxon>
        <taxon>Bacillati</taxon>
        <taxon>Actinomycetota</taxon>
        <taxon>Actinomycetes</taxon>
        <taxon>Propionibacteriales</taxon>
        <taxon>Nocardioidaceae</taxon>
        <taxon>Nocardioides</taxon>
    </lineage>
</organism>
<dbReference type="AlphaFoldDB" id="A0A417XTP3"/>
<dbReference type="EMBL" id="QXGH01000042">
    <property type="protein sequence ID" value="RHW23665.1"/>
    <property type="molecule type" value="Genomic_DNA"/>
</dbReference>
<comment type="caution">
    <text evidence="2">The sequence shown here is derived from an EMBL/GenBank/DDBJ whole genome shotgun (WGS) entry which is preliminary data.</text>
</comment>
<gene>
    <name evidence="2" type="ORF">D0Z08_28550</name>
</gene>
<evidence type="ECO:0000313" key="2">
    <source>
        <dbReference type="EMBL" id="RHW23665.1"/>
    </source>
</evidence>
<name>A0A417XTP3_9ACTN</name>
<protein>
    <submittedName>
        <fullName evidence="2">Uncharacterized protein</fullName>
    </submittedName>
</protein>